<protein>
    <submittedName>
        <fullName evidence="1">Uncharacterized protein</fullName>
    </submittedName>
</protein>
<comment type="caution">
    <text evidence="1">The sequence shown here is derived from an EMBL/GenBank/DDBJ whole genome shotgun (WGS) entry which is preliminary data.</text>
</comment>
<dbReference type="AlphaFoldDB" id="X1HZE1"/>
<organism evidence="1">
    <name type="scientific">marine sediment metagenome</name>
    <dbReference type="NCBI Taxonomy" id="412755"/>
    <lineage>
        <taxon>unclassified sequences</taxon>
        <taxon>metagenomes</taxon>
        <taxon>ecological metagenomes</taxon>
    </lineage>
</organism>
<gene>
    <name evidence="1" type="ORF">S03H2_35777</name>
</gene>
<feature type="non-terminal residue" evidence="1">
    <location>
        <position position="31"/>
    </location>
</feature>
<accession>X1HZE1</accession>
<reference evidence="1" key="1">
    <citation type="journal article" date="2014" name="Front. Microbiol.">
        <title>High frequency of phylogenetically diverse reductive dehalogenase-homologous genes in deep subseafloor sedimentary metagenomes.</title>
        <authorList>
            <person name="Kawai M."/>
            <person name="Futagami T."/>
            <person name="Toyoda A."/>
            <person name="Takaki Y."/>
            <person name="Nishi S."/>
            <person name="Hori S."/>
            <person name="Arai W."/>
            <person name="Tsubouchi T."/>
            <person name="Morono Y."/>
            <person name="Uchiyama I."/>
            <person name="Ito T."/>
            <person name="Fujiyama A."/>
            <person name="Inagaki F."/>
            <person name="Takami H."/>
        </authorList>
    </citation>
    <scope>NUCLEOTIDE SEQUENCE</scope>
    <source>
        <strain evidence="1">Expedition CK06-06</strain>
    </source>
</reference>
<proteinExistence type="predicted"/>
<dbReference type="EMBL" id="BARU01021905">
    <property type="protein sequence ID" value="GAH50678.1"/>
    <property type="molecule type" value="Genomic_DNA"/>
</dbReference>
<evidence type="ECO:0000313" key="1">
    <source>
        <dbReference type="EMBL" id="GAH50678.1"/>
    </source>
</evidence>
<sequence>MDAKKGEIISTVYAKKEGFQSVYPWFRKLKK</sequence>
<name>X1HZE1_9ZZZZ</name>